<dbReference type="STRING" id="145854.GA0074692_5931"/>
<dbReference type="SUPFAM" id="SSF103481">
    <property type="entry name" value="Multidrug resistance efflux transporter EmrE"/>
    <property type="match status" value="2"/>
</dbReference>
<evidence type="ECO:0000259" key="7">
    <source>
        <dbReference type="Pfam" id="PF00892"/>
    </source>
</evidence>
<feature type="transmembrane region" description="Helical" evidence="6">
    <location>
        <begin position="128"/>
        <end position="148"/>
    </location>
</feature>
<feature type="transmembrane region" description="Helical" evidence="6">
    <location>
        <begin position="12"/>
        <end position="30"/>
    </location>
</feature>
<dbReference type="EMBL" id="FMHW01000002">
    <property type="protein sequence ID" value="SCL40693.1"/>
    <property type="molecule type" value="Genomic_DNA"/>
</dbReference>
<keyword evidence="4 6" id="KW-1133">Transmembrane helix</keyword>
<dbReference type="InterPro" id="IPR050638">
    <property type="entry name" value="AA-Vitamin_Transporters"/>
</dbReference>
<feature type="transmembrane region" description="Helical" evidence="6">
    <location>
        <begin position="220"/>
        <end position="238"/>
    </location>
</feature>
<reference evidence="9" key="1">
    <citation type="submission" date="2016-06" db="EMBL/GenBank/DDBJ databases">
        <authorList>
            <person name="Varghese N."/>
            <person name="Submissions Spin"/>
        </authorList>
    </citation>
    <scope>NUCLEOTIDE SEQUENCE [LARGE SCALE GENOMIC DNA]</scope>
    <source>
        <strain evidence="9">DSM 43817</strain>
    </source>
</reference>
<dbReference type="InterPro" id="IPR037185">
    <property type="entry name" value="EmrE-like"/>
</dbReference>
<organism evidence="8 9">
    <name type="scientific">Micromonospora pallida</name>
    <dbReference type="NCBI Taxonomy" id="145854"/>
    <lineage>
        <taxon>Bacteria</taxon>
        <taxon>Bacillati</taxon>
        <taxon>Actinomycetota</taxon>
        <taxon>Actinomycetes</taxon>
        <taxon>Micromonosporales</taxon>
        <taxon>Micromonosporaceae</taxon>
        <taxon>Micromonospora</taxon>
    </lineage>
</organism>
<keyword evidence="5 6" id="KW-0472">Membrane</keyword>
<evidence type="ECO:0000256" key="6">
    <source>
        <dbReference type="SAM" id="Phobius"/>
    </source>
</evidence>
<feature type="transmembrane region" description="Helical" evidence="6">
    <location>
        <begin position="154"/>
        <end position="176"/>
    </location>
</feature>
<accession>A0A1C6TGR0</accession>
<dbReference type="PANTHER" id="PTHR32322:SF9">
    <property type="entry name" value="AMINO-ACID METABOLITE EFFLUX PUMP-RELATED"/>
    <property type="match status" value="1"/>
</dbReference>
<feature type="transmembrane region" description="Helical" evidence="6">
    <location>
        <begin position="274"/>
        <end position="292"/>
    </location>
</feature>
<evidence type="ECO:0000313" key="9">
    <source>
        <dbReference type="Proteomes" id="UP000198959"/>
    </source>
</evidence>
<dbReference type="AlphaFoldDB" id="A0A1C6TGR0"/>
<feature type="domain" description="EamA" evidence="7">
    <location>
        <begin position="12"/>
        <end position="145"/>
    </location>
</feature>
<dbReference type="InterPro" id="IPR000620">
    <property type="entry name" value="EamA_dom"/>
</dbReference>
<feature type="transmembrane region" description="Helical" evidence="6">
    <location>
        <begin position="71"/>
        <end position="89"/>
    </location>
</feature>
<evidence type="ECO:0000256" key="1">
    <source>
        <dbReference type="ARBA" id="ARBA00004141"/>
    </source>
</evidence>
<gene>
    <name evidence="8" type="ORF">GA0074692_5931</name>
</gene>
<protein>
    <submittedName>
        <fullName evidence="8">Permease of the drug/metabolite transporter (DMT) superfamily</fullName>
    </submittedName>
</protein>
<dbReference type="PANTHER" id="PTHR32322">
    <property type="entry name" value="INNER MEMBRANE TRANSPORTER"/>
    <property type="match status" value="1"/>
</dbReference>
<proteinExistence type="inferred from homology"/>
<name>A0A1C6TGR0_9ACTN</name>
<feature type="domain" description="EamA" evidence="7">
    <location>
        <begin position="157"/>
        <end position="292"/>
    </location>
</feature>
<comment type="subcellular location">
    <subcellularLocation>
        <location evidence="1">Membrane</location>
        <topology evidence="1">Multi-pass membrane protein</topology>
    </subcellularLocation>
</comment>
<evidence type="ECO:0000256" key="5">
    <source>
        <dbReference type="ARBA" id="ARBA00023136"/>
    </source>
</evidence>
<keyword evidence="9" id="KW-1185">Reference proteome</keyword>
<keyword evidence="3 6" id="KW-0812">Transmembrane</keyword>
<evidence type="ECO:0000256" key="2">
    <source>
        <dbReference type="ARBA" id="ARBA00007362"/>
    </source>
</evidence>
<evidence type="ECO:0000313" key="8">
    <source>
        <dbReference type="EMBL" id="SCL40693.1"/>
    </source>
</evidence>
<feature type="transmembrane region" description="Helical" evidence="6">
    <location>
        <begin position="101"/>
        <end position="121"/>
    </location>
</feature>
<feature type="transmembrane region" description="Helical" evidence="6">
    <location>
        <begin position="188"/>
        <end position="208"/>
    </location>
</feature>
<dbReference type="Pfam" id="PF00892">
    <property type="entry name" value="EamA"/>
    <property type="match status" value="2"/>
</dbReference>
<dbReference type="Proteomes" id="UP000198959">
    <property type="component" value="Unassembled WGS sequence"/>
</dbReference>
<evidence type="ECO:0000256" key="4">
    <source>
        <dbReference type="ARBA" id="ARBA00022989"/>
    </source>
</evidence>
<dbReference type="RefSeq" id="WP_218106722.1">
    <property type="nucleotide sequence ID" value="NZ_FMHW01000002.1"/>
</dbReference>
<feature type="transmembrane region" description="Helical" evidence="6">
    <location>
        <begin position="42"/>
        <end position="59"/>
    </location>
</feature>
<comment type="similarity">
    <text evidence="2">Belongs to the EamA transporter family.</text>
</comment>
<feature type="transmembrane region" description="Helical" evidence="6">
    <location>
        <begin position="250"/>
        <end position="268"/>
    </location>
</feature>
<evidence type="ECO:0000256" key="3">
    <source>
        <dbReference type="ARBA" id="ARBA00022692"/>
    </source>
</evidence>
<dbReference type="GO" id="GO:0016020">
    <property type="term" value="C:membrane"/>
    <property type="evidence" value="ECO:0007669"/>
    <property type="project" value="UniProtKB-SubCell"/>
</dbReference>
<sequence>MTTDHRAVSRAGLVRVVGLALLWGSGFLWIKLALRGFDPVQIVFARLLLGFVVLAPLALARGARFPRDRRLWGHLFVAALLANAVPYVLFSVAEQTVGSNVAGVLNATTPLWTLLLAFLVGVDRSVSWAKAGGFVLGFLGVVVVFSPWESANEIASWGGLACLAAAVCYGISYVYMGRYLAGRGISPVMLSASQLGAATVLLALAMPVAGLEPPTWRWDAVTSLLVLGVLGTGAAYVLNYRIIADEGATAASVVGYLLPLVAVGLGWLVVDEAVTPAILAGVTMVLVGVVLTRRTPGEAGRAASGVRSVGRRETVDGDVRT</sequence>